<evidence type="ECO:0000256" key="5">
    <source>
        <dbReference type="SAM" id="Phobius"/>
    </source>
</evidence>
<protein>
    <submittedName>
        <fullName evidence="6">Uncharacterized protein</fullName>
    </submittedName>
</protein>
<dbReference type="SUPFAM" id="SSF81665">
    <property type="entry name" value="Calcium ATPase, transmembrane domain M"/>
    <property type="match status" value="1"/>
</dbReference>
<dbReference type="GO" id="GO:0015444">
    <property type="term" value="F:P-type magnesium transporter activity"/>
    <property type="evidence" value="ECO:0007669"/>
    <property type="project" value="InterPro"/>
</dbReference>
<reference evidence="7" key="1">
    <citation type="submission" date="2016-09" db="EMBL/GenBank/DDBJ databases">
        <authorList>
            <person name="Gulvik C.A."/>
        </authorList>
    </citation>
    <scope>NUCLEOTIDE SEQUENCE [LARGE SCALE GENOMIC DNA]</scope>
    <source>
        <strain evidence="7">LMG 26676</strain>
    </source>
</reference>
<organism evidence="6 7">
    <name type="scientific">Enterococcus ureilyticus</name>
    <dbReference type="NCBI Taxonomy" id="1131292"/>
    <lineage>
        <taxon>Bacteria</taxon>
        <taxon>Bacillati</taxon>
        <taxon>Bacillota</taxon>
        <taxon>Bacilli</taxon>
        <taxon>Lactobacillales</taxon>
        <taxon>Enterococcaceae</taxon>
        <taxon>Enterococcus</taxon>
    </lineage>
</organism>
<keyword evidence="5" id="KW-0812">Transmembrane</keyword>
<evidence type="ECO:0000313" key="7">
    <source>
        <dbReference type="Proteomes" id="UP000094469"/>
    </source>
</evidence>
<keyword evidence="4" id="KW-0460">Magnesium</keyword>
<dbReference type="PRINTS" id="PR01836">
    <property type="entry name" value="MGATPASE"/>
</dbReference>
<dbReference type="InterPro" id="IPR006415">
    <property type="entry name" value="P-type_ATPase_IIIB"/>
</dbReference>
<feature type="transmembrane region" description="Helical" evidence="5">
    <location>
        <begin position="12"/>
        <end position="31"/>
    </location>
</feature>
<keyword evidence="2" id="KW-1003">Cell membrane</keyword>
<gene>
    <name evidence="6" type="ORF">BCR24_00265</name>
</gene>
<evidence type="ECO:0000256" key="2">
    <source>
        <dbReference type="ARBA" id="ARBA00022475"/>
    </source>
</evidence>
<evidence type="ECO:0000256" key="4">
    <source>
        <dbReference type="ARBA" id="ARBA00022842"/>
    </source>
</evidence>
<dbReference type="EMBL" id="MIKC01000001">
    <property type="protein sequence ID" value="OEG23826.1"/>
    <property type="molecule type" value="Genomic_DNA"/>
</dbReference>
<sequence>MKYIKITASSNFGNVFFVIPASIFLPFLPVAPIQSLFLNLVHNTSDMCGPWDIAGAKYVEKTKKWEAKSMGSFMRWFGRTSSIFEIVTYLFLVRLVKKIYMKKYRKLL</sequence>
<keyword evidence="7" id="KW-1185">Reference proteome</keyword>
<dbReference type="InterPro" id="IPR023298">
    <property type="entry name" value="ATPase_P-typ_TM_dom_sf"/>
</dbReference>
<evidence type="ECO:0000256" key="1">
    <source>
        <dbReference type="ARBA" id="ARBA00004651"/>
    </source>
</evidence>
<keyword evidence="5" id="KW-0472">Membrane</keyword>
<dbReference type="STRING" id="1131292.BCR24_00265"/>
<accession>A0A1E5HG66</accession>
<name>A0A1E5HG66_9ENTE</name>
<dbReference type="Proteomes" id="UP000094469">
    <property type="component" value="Unassembled WGS sequence"/>
</dbReference>
<comment type="caution">
    <text evidence="6">The sequence shown here is derived from an EMBL/GenBank/DDBJ whole genome shotgun (WGS) entry which is preliminary data.</text>
</comment>
<comment type="subcellular location">
    <subcellularLocation>
        <location evidence="1">Cell membrane</location>
        <topology evidence="1">Multi-pass membrane protein</topology>
    </subcellularLocation>
</comment>
<feature type="transmembrane region" description="Helical" evidence="5">
    <location>
        <begin position="76"/>
        <end position="96"/>
    </location>
</feature>
<dbReference type="Gene3D" id="1.20.1110.10">
    <property type="entry name" value="Calcium-transporting ATPase, transmembrane domain"/>
    <property type="match status" value="1"/>
</dbReference>
<proteinExistence type="predicted"/>
<dbReference type="AlphaFoldDB" id="A0A1E5HG66"/>
<evidence type="ECO:0000313" key="6">
    <source>
        <dbReference type="EMBL" id="OEG23826.1"/>
    </source>
</evidence>
<evidence type="ECO:0000256" key="3">
    <source>
        <dbReference type="ARBA" id="ARBA00022553"/>
    </source>
</evidence>
<dbReference type="GO" id="GO:0005886">
    <property type="term" value="C:plasma membrane"/>
    <property type="evidence" value="ECO:0007669"/>
    <property type="project" value="UniProtKB-SubCell"/>
</dbReference>
<keyword evidence="5" id="KW-1133">Transmembrane helix</keyword>
<keyword evidence="3" id="KW-0597">Phosphoprotein</keyword>